<dbReference type="Proteomes" id="UP001162029">
    <property type="component" value="Unassembled WGS sequence"/>
</dbReference>
<proteinExistence type="predicted"/>
<evidence type="ECO:0000313" key="1">
    <source>
        <dbReference type="EMBL" id="CAI5744613.1"/>
    </source>
</evidence>
<keyword evidence="2" id="KW-1185">Reference proteome</keyword>
<dbReference type="EMBL" id="CANTFM010002154">
    <property type="protein sequence ID" value="CAI5744613.1"/>
    <property type="molecule type" value="Genomic_DNA"/>
</dbReference>
<evidence type="ECO:0000313" key="2">
    <source>
        <dbReference type="Proteomes" id="UP001162029"/>
    </source>
</evidence>
<protein>
    <recommendedName>
        <fullName evidence="3">CST complex subunit CTC1</fullName>
    </recommendedName>
</protein>
<reference evidence="1" key="1">
    <citation type="submission" date="2022-12" db="EMBL/GenBank/DDBJ databases">
        <authorList>
            <person name="Webb A."/>
        </authorList>
    </citation>
    <scope>NUCLEOTIDE SEQUENCE</scope>
    <source>
        <strain evidence="1">Pd1</strain>
    </source>
</reference>
<name>A0AAV0V7Z0_9STRA</name>
<gene>
    <name evidence="1" type="ORF">PDE001_LOCUS9749</name>
</gene>
<accession>A0AAV0V7Z0</accession>
<sequence>MFLEIHDQKLVLLLPIDELYARWTQENVLQVLGSSYQTKDPPMYTGSEPWAASAARLQGGNVNYEVVQSITGNGDMTTVKKHKTRKHVHVVFGRITSVSPISRQKDRGSCHFFVEIESQRSCIGSTTQSTVNVMFTGVHSMRWRLFLHPGKKVLLTDLVKVFSRECEMFLLQTTHKKYAPGHLPATDKGSLETFVMVWNEPESSQMNILKCINASLDFSKENVARCNGKLLDYEGKVCRRLWDECIELQGHDETRVIVSLFHFPYEQELVRVRIGGILRVYGAHVLRWPTPILPCQGDSSSPKQSAQEMVVFG</sequence>
<organism evidence="1 2">
    <name type="scientific">Peronospora destructor</name>
    <dbReference type="NCBI Taxonomy" id="86335"/>
    <lineage>
        <taxon>Eukaryota</taxon>
        <taxon>Sar</taxon>
        <taxon>Stramenopiles</taxon>
        <taxon>Oomycota</taxon>
        <taxon>Peronosporomycetes</taxon>
        <taxon>Peronosporales</taxon>
        <taxon>Peronosporaceae</taxon>
        <taxon>Peronospora</taxon>
    </lineage>
</organism>
<evidence type="ECO:0008006" key="3">
    <source>
        <dbReference type="Google" id="ProtNLM"/>
    </source>
</evidence>
<comment type="caution">
    <text evidence="1">The sequence shown here is derived from an EMBL/GenBank/DDBJ whole genome shotgun (WGS) entry which is preliminary data.</text>
</comment>
<dbReference type="AlphaFoldDB" id="A0AAV0V7Z0"/>